<dbReference type="Gene3D" id="3.40.190.10">
    <property type="entry name" value="Periplasmic binding protein-like II"/>
    <property type="match status" value="2"/>
</dbReference>
<dbReference type="EMBL" id="CP003382">
    <property type="protein sequence ID" value="AFZ67652.1"/>
    <property type="molecule type" value="Genomic_DNA"/>
</dbReference>
<organism evidence="11 12">
    <name type="scientific">Deinococcus peraridilitoris (strain DSM 19664 / LMG 22246 / CIP 109416 / KR-200)</name>
    <dbReference type="NCBI Taxonomy" id="937777"/>
    <lineage>
        <taxon>Bacteria</taxon>
        <taxon>Thermotogati</taxon>
        <taxon>Deinococcota</taxon>
        <taxon>Deinococci</taxon>
        <taxon>Deinococcales</taxon>
        <taxon>Deinococcaceae</taxon>
        <taxon>Deinococcus</taxon>
    </lineage>
</organism>
<dbReference type="HOGENOM" id="CLU_028871_10_4_0"/>
<dbReference type="SUPFAM" id="SSF53850">
    <property type="entry name" value="Periplasmic binding protein-like II"/>
    <property type="match status" value="1"/>
</dbReference>
<dbReference type="InterPro" id="IPR044527">
    <property type="entry name" value="NrtA/CpmA_ABC-bd_dom"/>
</dbReference>
<dbReference type="KEGG" id="dpd:Deipe_2166"/>
<evidence type="ECO:0000256" key="4">
    <source>
        <dbReference type="ARBA" id="ARBA00022448"/>
    </source>
</evidence>
<reference evidence="12" key="1">
    <citation type="submission" date="2012-03" db="EMBL/GenBank/DDBJ databases">
        <title>Complete sequence of chromosome of Deinococcus peraridilitoris DSM 19664.</title>
        <authorList>
            <person name="Lucas S."/>
            <person name="Copeland A."/>
            <person name="Lapidus A."/>
            <person name="Glavina del Rio T."/>
            <person name="Dalin E."/>
            <person name="Tice H."/>
            <person name="Bruce D."/>
            <person name="Goodwin L."/>
            <person name="Pitluck S."/>
            <person name="Peters L."/>
            <person name="Mikhailova N."/>
            <person name="Lu M."/>
            <person name="Kyrpides N."/>
            <person name="Mavromatis K."/>
            <person name="Ivanova N."/>
            <person name="Brettin T."/>
            <person name="Detter J.C."/>
            <person name="Han C."/>
            <person name="Larimer F."/>
            <person name="Land M."/>
            <person name="Hauser L."/>
            <person name="Markowitz V."/>
            <person name="Cheng J.-F."/>
            <person name="Hugenholtz P."/>
            <person name="Woyke T."/>
            <person name="Wu D."/>
            <person name="Pukall R."/>
            <person name="Steenblock K."/>
            <person name="Brambilla E."/>
            <person name="Klenk H.-P."/>
            <person name="Eisen J.A."/>
        </authorList>
    </citation>
    <scope>NUCLEOTIDE SEQUENCE [LARGE SCALE GENOMIC DNA]</scope>
    <source>
        <strain evidence="12">DSM 19664 / LMG 22246 / CIP 109416 / KR-200</strain>
    </source>
</reference>
<dbReference type="eggNOG" id="COG0715">
    <property type="taxonomic scope" value="Bacteria"/>
</dbReference>
<name>L0A3B1_DEIPD</name>
<dbReference type="Proteomes" id="UP000010467">
    <property type="component" value="Chromosome"/>
</dbReference>
<sequence>MMIKKLLFLLPLALVGAAEAEKVRIGYVQVLPTSLSLIAREQGYYKEQGLDVELVPFGSGPVLMQALASGKLDAAQVGFAPVYVWAARGAPVRVIGKAANADLSILARNDSGIKGPADLKGKRVGVLPSGSVPETLFSGLVLPKFGLDDKSVTVVNSEAPNLVGGLATNRFDAAVLLEPWTTIAQLQLPLREAYNINTVWKSSLGAVLAARAELINKQPETVKKLVAAQAKAVSFVKQQPGEAAKILAREFFPNGIKTEKGTIPGEQVVQSALKGLSFDSKITGADLESAEEYAQLLQQLGNVQKTVPINRVVHQRFTR</sequence>
<keyword evidence="12" id="KW-1185">Reference proteome</keyword>
<evidence type="ECO:0000256" key="5">
    <source>
        <dbReference type="ARBA" id="ARBA00022475"/>
    </source>
</evidence>
<dbReference type="GO" id="GO:0042597">
    <property type="term" value="C:periplasmic space"/>
    <property type="evidence" value="ECO:0007669"/>
    <property type="project" value="UniProtKB-SubCell"/>
</dbReference>
<evidence type="ECO:0000256" key="2">
    <source>
        <dbReference type="ARBA" id="ARBA00004418"/>
    </source>
</evidence>
<keyword evidence="6" id="KW-0997">Cell inner membrane</keyword>
<keyword evidence="5" id="KW-1003">Cell membrane</keyword>
<dbReference type="InterPro" id="IPR001638">
    <property type="entry name" value="Solute-binding_3/MltF_N"/>
</dbReference>
<dbReference type="AlphaFoldDB" id="L0A3B1"/>
<feature type="signal peptide" evidence="9">
    <location>
        <begin position="1"/>
        <end position="20"/>
    </location>
</feature>
<dbReference type="PANTHER" id="PTHR30024">
    <property type="entry name" value="ALIPHATIC SULFONATES-BINDING PROTEIN-RELATED"/>
    <property type="match status" value="1"/>
</dbReference>
<protein>
    <submittedName>
        <fullName evidence="11">ABC-type nitrate/sulfonate/bicarbonate transport system, periplasmic component</fullName>
    </submittedName>
</protein>
<feature type="chain" id="PRO_5003939583" evidence="9">
    <location>
        <begin position="21"/>
        <end position="319"/>
    </location>
</feature>
<evidence type="ECO:0000313" key="12">
    <source>
        <dbReference type="Proteomes" id="UP000010467"/>
    </source>
</evidence>
<evidence type="ECO:0000256" key="1">
    <source>
        <dbReference type="ARBA" id="ARBA00004308"/>
    </source>
</evidence>
<dbReference type="SMART" id="SM00062">
    <property type="entry name" value="PBPb"/>
    <property type="match status" value="1"/>
</dbReference>
<evidence type="ECO:0000259" key="10">
    <source>
        <dbReference type="SMART" id="SM00062"/>
    </source>
</evidence>
<dbReference type="CDD" id="cd13553">
    <property type="entry name" value="PBP2_NrtA_CpmA_like"/>
    <property type="match status" value="1"/>
</dbReference>
<feature type="domain" description="Solute-binding protein family 3/N-terminal" evidence="10">
    <location>
        <begin position="22"/>
        <end position="254"/>
    </location>
</feature>
<evidence type="ECO:0000256" key="9">
    <source>
        <dbReference type="SAM" id="SignalP"/>
    </source>
</evidence>
<comment type="subcellular location">
    <subcellularLocation>
        <location evidence="1">Endomembrane system</location>
    </subcellularLocation>
    <subcellularLocation>
        <location evidence="2">Periplasm</location>
    </subcellularLocation>
</comment>
<comment type="similarity">
    <text evidence="3">Belongs to the bacterial solute-binding protein SsuA/TauA family.</text>
</comment>
<evidence type="ECO:0000256" key="8">
    <source>
        <dbReference type="ARBA" id="ARBA00023136"/>
    </source>
</evidence>
<evidence type="ECO:0000256" key="7">
    <source>
        <dbReference type="ARBA" id="ARBA00022729"/>
    </source>
</evidence>
<dbReference type="RefSeq" id="WP_015235955.1">
    <property type="nucleotide sequence ID" value="NC_019793.1"/>
</dbReference>
<dbReference type="STRING" id="937777.Deipe_2166"/>
<keyword evidence="4" id="KW-0813">Transport</keyword>
<dbReference type="OrthoDB" id="286202at2"/>
<keyword evidence="7 9" id="KW-0732">Signal</keyword>
<gene>
    <name evidence="11" type="ordered locus">Deipe_2166</name>
</gene>
<keyword evidence="8" id="KW-0472">Membrane</keyword>
<dbReference type="GO" id="GO:0012505">
    <property type="term" value="C:endomembrane system"/>
    <property type="evidence" value="ECO:0007669"/>
    <property type="project" value="UniProtKB-SubCell"/>
</dbReference>
<evidence type="ECO:0000256" key="6">
    <source>
        <dbReference type="ARBA" id="ARBA00022519"/>
    </source>
</evidence>
<accession>L0A3B1</accession>
<dbReference type="Pfam" id="PF09084">
    <property type="entry name" value="NMT1"/>
    <property type="match status" value="1"/>
</dbReference>
<dbReference type="InterPro" id="IPR015168">
    <property type="entry name" value="SsuA/THI5"/>
</dbReference>
<proteinExistence type="inferred from homology"/>
<evidence type="ECO:0000256" key="3">
    <source>
        <dbReference type="ARBA" id="ARBA00010742"/>
    </source>
</evidence>
<evidence type="ECO:0000313" key="11">
    <source>
        <dbReference type="EMBL" id="AFZ67652.1"/>
    </source>
</evidence>
<dbReference type="PATRIC" id="fig|937777.3.peg.2167"/>
<dbReference type="PANTHER" id="PTHR30024:SF47">
    <property type="entry name" value="TAURINE-BINDING PERIPLASMIC PROTEIN"/>
    <property type="match status" value="1"/>
</dbReference>